<sequence>MKILILPDRQSLDRPGAARMVQAVRSRFGQDAELVFGTTPEQAAAFPDLPATRLPRDTAIGDSSFTHWVLALSILPVFEGWESVDLPGDAATREGKALFMMEPDGFLHPLYFDASGRPSTPITAAENPHIEQNIFIRMAPRTERGSSYFFPYATYFSLMPSAFGPVNEFGLRLNVDLRSLETRDPDHRVVVVLGGSSAWSPCCLHEEMFPSLLEERLNAHSRDRGLGTRFTVLNMALPGNTVLNQIITYVLFCHRLNPDIVLTYDGFNDLANGIQTDPHLLNQHDITYLPEWESWAKALMGAKHVSPLQPTTADEPIRVLNGPEATVRAFLARKRQLMRMVRDAGAAFVWGIQPSWFGKEPSPQEHAMFERIRKLWPRALPLYAAMPRLYELVRKHQNVPDDGNLVDVHAHFGGYGADATLFVDHAHLTPAGDRIVADLFFTCIAERILPNLGPRRAS</sequence>
<evidence type="ECO:0000313" key="2">
    <source>
        <dbReference type="Proteomes" id="UP000781958"/>
    </source>
</evidence>
<organism evidence="1 2">
    <name type="scientific">Azospirillum rugosum</name>
    <dbReference type="NCBI Taxonomy" id="416170"/>
    <lineage>
        <taxon>Bacteria</taxon>
        <taxon>Pseudomonadati</taxon>
        <taxon>Pseudomonadota</taxon>
        <taxon>Alphaproteobacteria</taxon>
        <taxon>Rhodospirillales</taxon>
        <taxon>Azospirillaceae</taxon>
        <taxon>Azospirillum</taxon>
    </lineage>
</organism>
<dbReference type="SUPFAM" id="SSF52266">
    <property type="entry name" value="SGNH hydrolase"/>
    <property type="match status" value="1"/>
</dbReference>
<gene>
    <name evidence="1" type="ORF">J2851_004098</name>
</gene>
<proteinExistence type="predicted"/>
<comment type="caution">
    <text evidence="1">The sequence shown here is derived from an EMBL/GenBank/DDBJ whole genome shotgun (WGS) entry which is preliminary data.</text>
</comment>
<dbReference type="RefSeq" id="WP_209768466.1">
    <property type="nucleotide sequence ID" value="NZ_JAGINP010000015.1"/>
</dbReference>
<evidence type="ECO:0008006" key="3">
    <source>
        <dbReference type="Google" id="ProtNLM"/>
    </source>
</evidence>
<name>A0ABS4SP24_9PROT</name>
<dbReference type="InterPro" id="IPR036514">
    <property type="entry name" value="SGNH_hydro_sf"/>
</dbReference>
<reference evidence="1 2" key="1">
    <citation type="submission" date="2021-03" db="EMBL/GenBank/DDBJ databases">
        <title>Genomic Encyclopedia of Type Strains, Phase III (KMG-III): the genomes of soil and plant-associated and newly described type strains.</title>
        <authorList>
            <person name="Whitman W."/>
        </authorList>
    </citation>
    <scope>NUCLEOTIDE SEQUENCE [LARGE SCALE GENOMIC DNA]</scope>
    <source>
        <strain evidence="1 2">IMMIB AFH-6</strain>
    </source>
</reference>
<keyword evidence="2" id="KW-1185">Reference proteome</keyword>
<accession>A0ABS4SP24</accession>
<dbReference type="Gene3D" id="3.40.50.1110">
    <property type="entry name" value="SGNH hydrolase"/>
    <property type="match status" value="1"/>
</dbReference>
<dbReference type="Proteomes" id="UP000781958">
    <property type="component" value="Unassembled WGS sequence"/>
</dbReference>
<dbReference type="EMBL" id="JAGINP010000015">
    <property type="protein sequence ID" value="MBP2294309.1"/>
    <property type="molecule type" value="Genomic_DNA"/>
</dbReference>
<protein>
    <recommendedName>
        <fullName evidence="3">SGNH hydrolase-type esterase domain-containing protein</fullName>
    </recommendedName>
</protein>
<evidence type="ECO:0000313" key="1">
    <source>
        <dbReference type="EMBL" id="MBP2294309.1"/>
    </source>
</evidence>